<evidence type="ECO:0000313" key="11">
    <source>
        <dbReference type="Proteomes" id="UP000177165"/>
    </source>
</evidence>
<feature type="transmembrane region" description="Helical" evidence="9">
    <location>
        <begin position="213"/>
        <end position="241"/>
    </location>
</feature>
<feature type="compositionally biased region" description="Basic and acidic residues" evidence="8">
    <location>
        <begin position="343"/>
        <end position="352"/>
    </location>
</feature>
<keyword evidence="5 9" id="KW-0812">Transmembrane</keyword>
<comment type="caution">
    <text evidence="10">The sequence shown here is derived from an EMBL/GenBank/DDBJ whole genome shotgun (WGS) entry which is preliminary data.</text>
</comment>
<feature type="transmembrane region" description="Helical" evidence="9">
    <location>
        <begin position="303"/>
        <end position="336"/>
    </location>
</feature>
<protein>
    <recommendedName>
        <fullName evidence="12">AI-2E family transporter</fullName>
    </recommendedName>
</protein>
<name>A0A1G2ANV3_9BACT</name>
<dbReference type="Proteomes" id="UP000177165">
    <property type="component" value="Unassembled WGS sequence"/>
</dbReference>
<evidence type="ECO:0000256" key="6">
    <source>
        <dbReference type="ARBA" id="ARBA00022989"/>
    </source>
</evidence>
<evidence type="ECO:0000256" key="5">
    <source>
        <dbReference type="ARBA" id="ARBA00022692"/>
    </source>
</evidence>
<reference evidence="10 11" key="1">
    <citation type="journal article" date="2016" name="Nat. Commun.">
        <title>Thousands of microbial genomes shed light on interconnected biogeochemical processes in an aquifer system.</title>
        <authorList>
            <person name="Anantharaman K."/>
            <person name="Brown C.T."/>
            <person name="Hug L.A."/>
            <person name="Sharon I."/>
            <person name="Castelle C.J."/>
            <person name="Probst A.J."/>
            <person name="Thomas B.C."/>
            <person name="Singh A."/>
            <person name="Wilkins M.J."/>
            <person name="Karaoz U."/>
            <person name="Brodie E.L."/>
            <person name="Williams K.H."/>
            <person name="Hubbard S.S."/>
            <person name="Banfield J.F."/>
        </authorList>
    </citation>
    <scope>NUCLEOTIDE SEQUENCE [LARGE SCALE GENOMIC DNA]</scope>
</reference>
<evidence type="ECO:0008006" key="12">
    <source>
        <dbReference type="Google" id="ProtNLM"/>
    </source>
</evidence>
<dbReference type="Pfam" id="PF01594">
    <property type="entry name" value="AI-2E_transport"/>
    <property type="match status" value="1"/>
</dbReference>
<keyword evidence="4" id="KW-1003">Cell membrane</keyword>
<gene>
    <name evidence="10" type="ORF">A3B74_04395</name>
</gene>
<comment type="similarity">
    <text evidence="2">Belongs to the autoinducer-2 exporter (AI-2E) (TC 2.A.86) family.</text>
</comment>
<dbReference type="InterPro" id="IPR002549">
    <property type="entry name" value="AI-2E-like"/>
</dbReference>
<evidence type="ECO:0000256" key="4">
    <source>
        <dbReference type="ARBA" id="ARBA00022475"/>
    </source>
</evidence>
<dbReference type="EMBL" id="MHKB01000013">
    <property type="protein sequence ID" value="OGY78593.1"/>
    <property type="molecule type" value="Genomic_DNA"/>
</dbReference>
<dbReference type="PANTHER" id="PTHR21716:SF53">
    <property type="entry name" value="PERMEASE PERM-RELATED"/>
    <property type="match status" value="1"/>
</dbReference>
<evidence type="ECO:0000256" key="7">
    <source>
        <dbReference type="ARBA" id="ARBA00023136"/>
    </source>
</evidence>
<evidence type="ECO:0000256" key="9">
    <source>
        <dbReference type="SAM" id="Phobius"/>
    </source>
</evidence>
<dbReference type="PANTHER" id="PTHR21716">
    <property type="entry name" value="TRANSMEMBRANE PROTEIN"/>
    <property type="match status" value="1"/>
</dbReference>
<feature type="compositionally biased region" description="Acidic residues" evidence="8">
    <location>
        <begin position="353"/>
        <end position="364"/>
    </location>
</feature>
<accession>A0A1G2ANV3</accession>
<dbReference type="GO" id="GO:0005886">
    <property type="term" value="C:plasma membrane"/>
    <property type="evidence" value="ECO:0007669"/>
    <property type="project" value="UniProtKB-SubCell"/>
</dbReference>
<keyword evidence="6 9" id="KW-1133">Transmembrane helix</keyword>
<evidence type="ECO:0000256" key="2">
    <source>
        <dbReference type="ARBA" id="ARBA00009773"/>
    </source>
</evidence>
<keyword evidence="7 9" id="KW-0472">Membrane</keyword>
<evidence type="ECO:0000256" key="1">
    <source>
        <dbReference type="ARBA" id="ARBA00004651"/>
    </source>
</evidence>
<sequence length="364" mass="40166">MEIKKQTAQSIDISTKTLIKIVIILISLIFLYSIRQVLGILFVSFVIAAALDPWVDKMQRRKIPRGIGILLLYLAAFGIVSFVVFLLIPPISEEVRALAQDFPRYYDEIVKNFLSAREATEKFGLSDEAEKSIRSLSQSLDRLTSGIFSTIASIFGGFISLLGVLVITFYMTIEEDGLKKFFQAIAPVKYQPYFSQKINTVQRKLGDWLKGQLLLSVIIGAISYLGLLILGVKYAIVLALVAGVTEFIPYVGPLLGAIPAVFLAFTQSPFKAILVVILYIVIQQLENQFIAPKVVQKSVGLNPIVTIVAMLIGAQIAGLVGVILAVPAATIVWVFASDIMKEKRERDSKLEDDTQEESQDISTS</sequence>
<feature type="transmembrane region" description="Helical" evidence="9">
    <location>
        <begin position="147"/>
        <end position="173"/>
    </location>
</feature>
<proteinExistence type="inferred from homology"/>
<feature type="region of interest" description="Disordered" evidence="8">
    <location>
        <begin position="343"/>
        <end position="364"/>
    </location>
</feature>
<dbReference type="GO" id="GO:0055085">
    <property type="term" value="P:transmembrane transport"/>
    <property type="evidence" value="ECO:0007669"/>
    <property type="project" value="TreeGrafter"/>
</dbReference>
<keyword evidence="3" id="KW-0813">Transport</keyword>
<comment type="subcellular location">
    <subcellularLocation>
        <location evidence="1">Cell membrane</location>
        <topology evidence="1">Multi-pass membrane protein</topology>
    </subcellularLocation>
</comment>
<evidence type="ECO:0000256" key="3">
    <source>
        <dbReference type="ARBA" id="ARBA00022448"/>
    </source>
</evidence>
<dbReference type="AlphaFoldDB" id="A0A1G2ANV3"/>
<evidence type="ECO:0000313" key="10">
    <source>
        <dbReference type="EMBL" id="OGY78593.1"/>
    </source>
</evidence>
<feature type="transmembrane region" description="Helical" evidence="9">
    <location>
        <begin position="37"/>
        <end position="55"/>
    </location>
</feature>
<evidence type="ECO:0000256" key="8">
    <source>
        <dbReference type="SAM" id="MobiDB-lite"/>
    </source>
</evidence>
<organism evidence="10 11">
    <name type="scientific">Candidatus Kerfeldbacteria bacterium RIFCSPHIGHO2_02_FULL_42_14</name>
    <dbReference type="NCBI Taxonomy" id="1798540"/>
    <lineage>
        <taxon>Bacteria</taxon>
        <taxon>Candidatus Kerfeldiibacteriota</taxon>
    </lineage>
</organism>
<dbReference type="STRING" id="1798540.A3B74_04395"/>
<feature type="transmembrane region" description="Helical" evidence="9">
    <location>
        <begin position="67"/>
        <end position="88"/>
    </location>
</feature>